<keyword evidence="3" id="KW-1185">Reference proteome</keyword>
<dbReference type="InterPro" id="IPR040836">
    <property type="entry name" value="SAVED"/>
</dbReference>
<gene>
    <name evidence="2" type="ORF">R3P95_08165</name>
</gene>
<accession>A0ABU4AWA3</accession>
<comment type="caution">
    <text evidence="2">The sequence shown here is derived from an EMBL/GenBank/DDBJ whole genome shotgun (WGS) entry which is preliminary data.</text>
</comment>
<proteinExistence type="predicted"/>
<protein>
    <submittedName>
        <fullName evidence="2">SAVED domain-containing protein</fullName>
    </submittedName>
</protein>
<name>A0ABU4AWA3_9NOCA</name>
<dbReference type="InterPro" id="IPR003615">
    <property type="entry name" value="HNH_nuc"/>
</dbReference>
<feature type="domain" description="SMODS-associated and fused to various effectors" evidence="1">
    <location>
        <begin position="191"/>
        <end position="381"/>
    </location>
</feature>
<reference evidence="2 3" key="1">
    <citation type="submission" date="2023-10" db="EMBL/GenBank/DDBJ databases">
        <title>Development of a sustainable strategy for remediation of hydrocarbon-contaminated territories based on the waste exchange concept.</title>
        <authorList>
            <person name="Krivoruchko A."/>
        </authorList>
    </citation>
    <scope>NUCLEOTIDE SEQUENCE [LARGE SCALE GENOMIC DNA]</scope>
    <source>
        <strain evidence="2 3">IEGM 1322</strain>
    </source>
</reference>
<evidence type="ECO:0000313" key="3">
    <source>
        <dbReference type="Proteomes" id="UP001185899"/>
    </source>
</evidence>
<dbReference type="Proteomes" id="UP001185899">
    <property type="component" value="Unassembled WGS sequence"/>
</dbReference>
<dbReference type="CDD" id="cd00085">
    <property type="entry name" value="HNHc"/>
    <property type="match status" value="1"/>
</dbReference>
<evidence type="ECO:0000313" key="2">
    <source>
        <dbReference type="EMBL" id="MDV6230519.1"/>
    </source>
</evidence>
<dbReference type="EMBL" id="JAWLKE010000003">
    <property type="protein sequence ID" value="MDV6230519.1"/>
    <property type="molecule type" value="Genomic_DNA"/>
</dbReference>
<evidence type="ECO:0000259" key="1">
    <source>
        <dbReference type="Pfam" id="PF18145"/>
    </source>
</evidence>
<dbReference type="NCBIfam" id="NF033611">
    <property type="entry name" value="SAVED"/>
    <property type="match status" value="1"/>
</dbReference>
<organism evidence="2 3">
    <name type="scientific">Rhodococcus cercidiphylli</name>
    <dbReference type="NCBI Taxonomy" id="489916"/>
    <lineage>
        <taxon>Bacteria</taxon>
        <taxon>Bacillati</taxon>
        <taxon>Actinomycetota</taxon>
        <taxon>Actinomycetes</taxon>
        <taxon>Mycobacteriales</taxon>
        <taxon>Nocardiaceae</taxon>
        <taxon>Rhodococcus</taxon>
    </lineage>
</organism>
<sequence length="382" mass="42150">MSLGDVDRRLLWVRAGGRCTLCKTYLLEGNLSAKEVPLGEGAHIVGREKSKKSARGLHELPVNERDTADNLMLACPSCHNEIDKQLVAGLLDVDFLLAKKREHEADIKQRTGLAKDRRTAIVRMAGEIRGRRVMEMPRDAAAEAVIQSSGRFPHFAESYDRQGVEIDLRDLPGEEPLTDNYYETSRAKIDRAVEYQIRPAIQEGSITHLSVFAFARLPLLVYLGAKLDDSFPLDVYQRHRSSGSWSWPTDVLTAGFTVTPSVDGNQDAAEGVLITNLSGTTPLTDLPPDLDGLPNWAIDIDGDTAEDVFRSPADLAAFVETIRAFFTGLESTHKGIKRLHLFGAMPISSAIAFGICLKSDSLRPVVALYDRTPTGYRYALEV</sequence>
<dbReference type="RefSeq" id="WP_317547953.1">
    <property type="nucleotide sequence ID" value="NZ_JAWLKE010000003.1"/>
</dbReference>
<dbReference type="Pfam" id="PF18145">
    <property type="entry name" value="SAVED"/>
    <property type="match status" value="1"/>
</dbReference>